<feature type="signal peptide" evidence="4">
    <location>
        <begin position="1"/>
        <end position="19"/>
    </location>
</feature>
<dbReference type="InterPro" id="IPR000254">
    <property type="entry name" value="CBD"/>
</dbReference>
<name>M2PAK3_CERS8</name>
<dbReference type="OrthoDB" id="2425929at2759"/>
<accession>M2PAK3</accession>
<dbReference type="GO" id="GO:0030248">
    <property type="term" value="F:cellulose binding"/>
    <property type="evidence" value="ECO:0007669"/>
    <property type="project" value="InterPro"/>
</dbReference>
<dbReference type="InterPro" id="IPR050955">
    <property type="entry name" value="Plant_Biomass_Hydrol_Est"/>
</dbReference>
<keyword evidence="4" id="KW-0624">Polysaccharide degradation</keyword>
<evidence type="ECO:0000259" key="6">
    <source>
        <dbReference type="PROSITE" id="PS51164"/>
    </source>
</evidence>
<comment type="function">
    <text evidence="4">Esterase involved in the hydrolysis of xylan, a major structural heterogeneous polysaccharide found in plant biomass representing the second most abundant polysaccharide in the biosphere, after cellulose.</text>
</comment>
<dbReference type="PROSITE" id="PS51164">
    <property type="entry name" value="CBM1_2"/>
    <property type="match status" value="1"/>
</dbReference>
<keyword evidence="2 4" id="KW-0732">Signal</keyword>
<evidence type="ECO:0000256" key="1">
    <source>
        <dbReference type="ARBA" id="ARBA00022487"/>
    </source>
</evidence>
<comment type="subcellular location">
    <subcellularLocation>
        <location evidence="4">Secreted</location>
    </subcellularLocation>
</comment>
<dbReference type="GO" id="GO:0045493">
    <property type="term" value="P:xylan catabolic process"/>
    <property type="evidence" value="ECO:0007669"/>
    <property type="project" value="UniProtKB-UniRule"/>
</dbReference>
<gene>
    <name evidence="7" type="ORF">CERSUDRAFT_68569</name>
</gene>
<comment type="similarity">
    <text evidence="4">Belongs to the carbohydrate esterase 1 (CE1) family.</text>
</comment>
<dbReference type="AlphaFoldDB" id="M2PAK3"/>
<dbReference type="PANTHER" id="PTHR43037">
    <property type="entry name" value="UNNAMED PRODUCT-RELATED"/>
    <property type="match status" value="1"/>
</dbReference>
<protein>
    <recommendedName>
        <fullName evidence="4">Carboxylic ester hydrolase</fullName>
        <ecNumber evidence="4">3.1.1.-</ecNumber>
    </recommendedName>
</protein>
<dbReference type="SUPFAM" id="SSF53474">
    <property type="entry name" value="alpha/beta-Hydrolases"/>
    <property type="match status" value="2"/>
</dbReference>
<keyword evidence="8" id="KW-1185">Reference proteome</keyword>
<reference evidence="7 8" key="1">
    <citation type="journal article" date="2012" name="Proc. Natl. Acad. Sci. U.S.A.">
        <title>Comparative genomics of Ceriporiopsis subvermispora and Phanerochaete chrysosporium provide insight into selective ligninolysis.</title>
        <authorList>
            <person name="Fernandez-Fueyo E."/>
            <person name="Ruiz-Duenas F.J."/>
            <person name="Ferreira P."/>
            <person name="Floudas D."/>
            <person name="Hibbett D.S."/>
            <person name="Canessa P."/>
            <person name="Larrondo L.F."/>
            <person name="James T.Y."/>
            <person name="Seelenfreund D."/>
            <person name="Lobos S."/>
            <person name="Polanco R."/>
            <person name="Tello M."/>
            <person name="Honda Y."/>
            <person name="Watanabe T."/>
            <person name="Watanabe T."/>
            <person name="Ryu J.S."/>
            <person name="Kubicek C.P."/>
            <person name="Schmoll M."/>
            <person name="Gaskell J."/>
            <person name="Hammel K.E."/>
            <person name="St John F.J."/>
            <person name="Vanden Wymelenberg A."/>
            <person name="Sabat G."/>
            <person name="Splinter BonDurant S."/>
            <person name="Syed K."/>
            <person name="Yadav J.S."/>
            <person name="Doddapaneni H."/>
            <person name="Subramanian V."/>
            <person name="Lavin J.L."/>
            <person name="Oguiza J.A."/>
            <person name="Perez G."/>
            <person name="Pisabarro A.G."/>
            <person name="Ramirez L."/>
            <person name="Santoyo F."/>
            <person name="Master E."/>
            <person name="Coutinho P.M."/>
            <person name="Henrissat B."/>
            <person name="Lombard V."/>
            <person name="Magnuson J.K."/>
            <person name="Kuees U."/>
            <person name="Hori C."/>
            <person name="Igarashi K."/>
            <person name="Samejima M."/>
            <person name="Held B.W."/>
            <person name="Barry K.W."/>
            <person name="LaButti K.M."/>
            <person name="Lapidus A."/>
            <person name="Lindquist E.A."/>
            <person name="Lucas S.M."/>
            <person name="Riley R."/>
            <person name="Salamov A.A."/>
            <person name="Hoffmeister D."/>
            <person name="Schwenk D."/>
            <person name="Hadar Y."/>
            <person name="Yarden O."/>
            <person name="de Vries R.P."/>
            <person name="Wiebenga A."/>
            <person name="Stenlid J."/>
            <person name="Eastwood D."/>
            <person name="Grigoriev I.V."/>
            <person name="Berka R.M."/>
            <person name="Blanchette R.A."/>
            <person name="Kersten P."/>
            <person name="Martinez A.T."/>
            <person name="Vicuna R."/>
            <person name="Cullen D."/>
        </authorList>
    </citation>
    <scope>NUCLEOTIDE SEQUENCE [LARGE SCALE GENOMIC DNA]</scope>
    <source>
        <strain evidence="7 8">B</strain>
    </source>
</reference>
<keyword evidence="4" id="KW-0964">Secreted</keyword>
<feature type="region of interest" description="Disordered" evidence="5">
    <location>
        <begin position="65"/>
        <end position="90"/>
    </location>
</feature>
<dbReference type="SMART" id="SM00236">
    <property type="entry name" value="fCBD"/>
    <property type="match status" value="1"/>
</dbReference>
<dbReference type="InterPro" id="IPR010126">
    <property type="entry name" value="Esterase_phb"/>
</dbReference>
<dbReference type="NCBIfam" id="TIGR01840">
    <property type="entry name" value="esterase_phb"/>
    <property type="match status" value="1"/>
</dbReference>
<dbReference type="GO" id="GO:0052689">
    <property type="term" value="F:carboxylic ester hydrolase activity"/>
    <property type="evidence" value="ECO:0007669"/>
    <property type="project" value="UniProtKB-KW"/>
</dbReference>
<feature type="domain" description="CBM1" evidence="6">
    <location>
        <begin position="19"/>
        <end position="55"/>
    </location>
</feature>
<feature type="chain" id="PRO_5029034127" description="Carboxylic ester hydrolase" evidence="4">
    <location>
        <begin position="20"/>
        <end position="368"/>
    </location>
</feature>
<dbReference type="PROSITE" id="PS00562">
    <property type="entry name" value="CBM1_1"/>
    <property type="match status" value="1"/>
</dbReference>
<evidence type="ECO:0000256" key="3">
    <source>
        <dbReference type="ARBA" id="ARBA00022801"/>
    </source>
</evidence>
<dbReference type="InterPro" id="IPR029058">
    <property type="entry name" value="AB_hydrolase_fold"/>
</dbReference>
<dbReference type="Pfam" id="PF10503">
    <property type="entry name" value="Esterase_PHB"/>
    <property type="match status" value="1"/>
</dbReference>
<evidence type="ECO:0000256" key="4">
    <source>
        <dbReference type="RuleBase" id="RU367147"/>
    </source>
</evidence>
<dbReference type="PANTHER" id="PTHR43037:SF5">
    <property type="entry name" value="FERULOYL ESTERASE"/>
    <property type="match status" value="1"/>
</dbReference>
<sequence>MFKLAAFFPVLPLLRLVAGQSPEWGQCGGIGWTGATTCVSGTMCTEYSAYYSQCIPGSAAPSTTPVTPTTPISVPPASSSTTTTAPTGLSSIPASTLHQITNFGTNPTNVGMYVYKPARVASNPPLIVASHYCGGTAQAYYSGSKYAQLAETYGYVVLFPSSPNSGTCWDVSSTATLTHNGGSDSLGIVSAVRYAISNWGVDAGRVFAAGTSSGAMMTSVLAGAYPDVFSAGVVDSGVAFGCFALPGQPDDSWNSQCSTGEEILTGQQWAQKVYAAYPGYTGEYPKMQVWHGTIDTTLYPENFWEEIKQWTTVFDYPSTPISNVSESYLPQGYSNATYGPRFQAILAQNVGHTVPLFEQQYLEFYGIA</sequence>
<dbReference type="EMBL" id="KB445810">
    <property type="protein sequence ID" value="EMD32544.1"/>
    <property type="molecule type" value="Genomic_DNA"/>
</dbReference>
<keyword evidence="4" id="KW-0119">Carbohydrate metabolism</keyword>
<proteinExistence type="inferred from homology"/>
<dbReference type="EC" id="3.1.1.-" evidence="4"/>
<dbReference type="GO" id="GO:0005576">
    <property type="term" value="C:extracellular region"/>
    <property type="evidence" value="ECO:0007669"/>
    <property type="project" value="UniProtKB-SubCell"/>
</dbReference>
<dbReference type="SUPFAM" id="SSF57180">
    <property type="entry name" value="Cellulose-binding domain"/>
    <property type="match status" value="1"/>
</dbReference>
<dbReference type="Proteomes" id="UP000016930">
    <property type="component" value="Unassembled WGS sequence"/>
</dbReference>
<organism evidence="7 8">
    <name type="scientific">Ceriporiopsis subvermispora (strain B)</name>
    <name type="common">White-rot fungus</name>
    <name type="synonym">Gelatoporia subvermispora</name>
    <dbReference type="NCBI Taxonomy" id="914234"/>
    <lineage>
        <taxon>Eukaryota</taxon>
        <taxon>Fungi</taxon>
        <taxon>Dikarya</taxon>
        <taxon>Basidiomycota</taxon>
        <taxon>Agaricomycotina</taxon>
        <taxon>Agaricomycetes</taxon>
        <taxon>Polyporales</taxon>
        <taxon>Gelatoporiaceae</taxon>
        <taxon>Gelatoporia</taxon>
    </lineage>
</organism>
<dbReference type="Pfam" id="PF00734">
    <property type="entry name" value="CBM_1"/>
    <property type="match status" value="1"/>
</dbReference>
<dbReference type="HOGENOM" id="CLU_027551_1_1_1"/>
<keyword evidence="1 4" id="KW-0719">Serine esterase</keyword>
<evidence type="ECO:0000313" key="7">
    <source>
        <dbReference type="EMBL" id="EMD32544.1"/>
    </source>
</evidence>
<keyword evidence="3 4" id="KW-0378">Hydrolase</keyword>
<evidence type="ECO:0000256" key="2">
    <source>
        <dbReference type="ARBA" id="ARBA00022729"/>
    </source>
</evidence>
<dbReference type="Gene3D" id="3.40.50.1820">
    <property type="entry name" value="alpha/beta hydrolase"/>
    <property type="match status" value="1"/>
</dbReference>
<evidence type="ECO:0000256" key="5">
    <source>
        <dbReference type="SAM" id="MobiDB-lite"/>
    </source>
</evidence>
<evidence type="ECO:0000313" key="8">
    <source>
        <dbReference type="Proteomes" id="UP000016930"/>
    </source>
</evidence>
<dbReference type="InterPro" id="IPR035971">
    <property type="entry name" value="CBD_sf"/>
</dbReference>
<dbReference type="STRING" id="914234.M2PAK3"/>